<keyword evidence="1" id="KW-0472">Membrane</keyword>
<proteinExistence type="predicted"/>
<keyword evidence="3" id="KW-1185">Reference proteome</keyword>
<accession>A0ABT3QY17</accession>
<evidence type="ECO:0000256" key="1">
    <source>
        <dbReference type="SAM" id="Phobius"/>
    </source>
</evidence>
<organism evidence="2 3">
    <name type="scientific">Roseibium salinum</name>
    <dbReference type="NCBI Taxonomy" id="1604349"/>
    <lineage>
        <taxon>Bacteria</taxon>
        <taxon>Pseudomonadati</taxon>
        <taxon>Pseudomonadota</taxon>
        <taxon>Alphaproteobacteria</taxon>
        <taxon>Hyphomicrobiales</taxon>
        <taxon>Stappiaceae</taxon>
        <taxon>Roseibium</taxon>
    </lineage>
</organism>
<keyword evidence="1" id="KW-1133">Transmembrane helix</keyword>
<evidence type="ECO:0000313" key="3">
    <source>
        <dbReference type="Proteomes" id="UP001300261"/>
    </source>
</evidence>
<dbReference type="Proteomes" id="UP001300261">
    <property type="component" value="Unassembled WGS sequence"/>
</dbReference>
<sequence>MLKGIRVLLFLVVPALCTVYVIYFLALGGLHRDMRDYDIQYISEHCPALSRQVGPLEIEKRTEADWSPFFTEYRYVPDATSIAGVVEVGRRNDWSALSCFPLFTCLLPPVIEENCNATE</sequence>
<name>A0ABT3QY17_9HYPH</name>
<gene>
    <name evidence="2" type="ORF">ON753_05345</name>
</gene>
<dbReference type="RefSeq" id="WP_265961540.1">
    <property type="nucleotide sequence ID" value="NZ_JAPEVI010000003.1"/>
</dbReference>
<dbReference type="EMBL" id="JAPEVI010000003">
    <property type="protein sequence ID" value="MCX2721833.1"/>
    <property type="molecule type" value="Genomic_DNA"/>
</dbReference>
<reference evidence="2 3" key="1">
    <citation type="journal article" date="2016" name="Int. J. Syst. Evol. Microbiol.">
        <title>Labrenzia salina sp. nov., isolated from the rhizosphere of the halophyte Arthrocnemum macrostachyum.</title>
        <authorList>
            <person name="Camacho M."/>
            <person name="Redondo-Gomez S."/>
            <person name="Rodriguez-Llorente I."/>
            <person name="Rohde M."/>
            <person name="Sproer C."/>
            <person name="Schumann P."/>
            <person name="Klenk H.P."/>
            <person name="Montero-Calasanz M.D.C."/>
        </authorList>
    </citation>
    <scope>NUCLEOTIDE SEQUENCE [LARGE SCALE GENOMIC DNA]</scope>
    <source>
        <strain evidence="2 3">DSM 29163</strain>
    </source>
</reference>
<evidence type="ECO:0000313" key="2">
    <source>
        <dbReference type="EMBL" id="MCX2721833.1"/>
    </source>
</evidence>
<protein>
    <submittedName>
        <fullName evidence="2">Uncharacterized protein</fullName>
    </submittedName>
</protein>
<comment type="caution">
    <text evidence="2">The sequence shown here is derived from an EMBL/GenBank/DDBJ whole genome shotgun (WGS) entry which is preliminary data.</text>
</comment>
<feature type="transmembrane region" description="Helical" evidence="1">
    <location>
        <begin position="6"/>
        <end position="26"/>
    </location>
</feature>
<keyword evidence="1" id="KW-0812">Transmembrane</keyword>